<proteinExistence type="predicted"/>
<gene>
    <name evidence="1" type="ORF">SAMN05660652_03855</name>
</gene>
<accession>A0A1G8MIV5</accession>
<reference evidence="1 2" key="1">
    <citation type="submission" date="2016-10" db="EMBL/GenBank/DDBJ databases">
        <authorList>
            <person name="de Groot N.N."/>
        </authorList>
    </citation>
    <scope>NUCLEOTIDE SEQUENCE [LARGE SCALE GENOMIC DNA]</scope>
    <source>
        <strain evidence="1 2">DSM 5885</strain>
    </source>
</reference>
<keyword evidence="2" id="KW-1185">Reference proteome</keyword>
<protein>
    <submittedName>
        <fullName evidence="1">Uncharacterized protein</fullName>
    </submittedName>
</protein>
<dbReference type="EMBL" id="FNCY01000025">
    <property type="protein sequence ID" value="SDI67856.1"/>
    <property type="molecule type" value="Genomic_DNA"/>
</dbReference>
<dbReference type="RefSeq" id="WP_091940207.1">
    <property type="nucleotide sequence ID" value="NZ_FNCY01000025.1"/>
</dbReference>
<evidence type="ECO:0000313" key="2">
    <source>
        <dbReference type="Proteomes" id="UP000198607"/>
    </source>
</evidence>
<name>A0A1G8MIV5_9RHOO</name>
<dbReference type="STRING" id="83767.SAMN05660652_03855"/>
<sequence length="261" mass="29767">MDVHLYFSLIPEALIASNLPPEKFGQYYATGSSYKSKGQCIFFEVDPKFRSGYFDIDTAVARCVPKADGTPKHSVYISVYRVLEHLPIKALGKLYLTTAYGHTIGLERGAEVPRDTSYSLHLYQDMVPTNSLVVSNLDPVGFYESVTTHPLKFIRFPGLFFVELELGELAEDPENGNIGDLPYSFIHHLREALLELKPPAGNEPSTKETKMVHRVHSLEFPYRMVKRGFYVGNGHDIAFYPMLSHRELRDNYNQWWRSANV</sequence>
<dbReference type="AlphaFoldDB" id="A0A1G8MIV5"/>
<organism evidence="1 2">
    <name type="scientific">Propionivibrio dicarboxylicus</name>
    <dbReference type="NCBI Taxonomy" id="83767"/>
    <lineage>
        <taxon>Bacteria</taxon>
        <taxon>Pseudomonadati</taxon>
        <taxon>Pseudomonadota</taxon>
        <taxon>Betaproteobacteria</taxon>
        <taxon>Rhodocyclales</taxon>
        <taxon>Rhodocyclaceae</taxon>
        <taxon>Propionivibrio</taxon>
    </lineage>
</organism>
<evidence type="ECO:0000313" key="1">
    <source>
        <dbReference type="EMBL" id="SDI67856.1"/>
    </source>
</evidence>
<dbReference type="OrthoDB" id="1118320at2"/>
<dbReference type="Proteomes" id="UP000198607">
    <property type="component" value="Unassembled WGS sequence"/>
</dbReference>